<protein>
    <recommendedName>
        <fullName evidence="4">Transposase</fullName>
    </recommendedName>
</protein>
<name>A0ABY6KHE4_9ARAC</name>
<dbReference type="InterPro" id="IPR036397">
    <property type="entry name" value="RNaseH_sf"/>
</dbReference>
<organism evidence="2 3">
    <name type="scientific">Cordylochernes scorpioides</name>
    <dbReference type="NCBI Taxonomy" id="51811"/>
    <lineage>
        <taxon>Eukaryota</taxon>
        <taxon>Metazoa</taxon>
        <taxon>Ecdysozoa</taxon>
        <taxon>Arthropoda</taxon>
        <taxon>Chelicerata</taxon>
        <taxon>Arachnida</taxon>
        <taxon>Pseudoscorpiones</taxon>
        <taxon>Cheliferoidea</taxon>
        <taxon>Chernetidae</taxon>
        <taxon>Cordylochernes</taxon>
    </lineage>
</organism>
<accession>A0ABY6KHE4</accession>
<sequence>MFARQTFTQVKPRAKPIELGEFEALGTKIIKKRIQRNSRVSMSKIARETGIDKSSVHRIAKRKKKINLKMYKLQKAQLLTNENKRVRLERCRQLKHQATGQRWERVELKKFELYKFYCIIIGMHCYNKLKDSVNAQSASKTVSKAIRRFNELGHEGDRAGRGRKRTANLEIIKKRIQRNSRVSMRKIARETGISKSSRKKKKKPQGVQAPKTQHLKDENKRVRLERCHQLKHRATGQRWERILFTDEKLFTLKQAYNHQNDRSWPVEASGTSAKTGISAGGKTPLVFVDQGVNINQKVYRRDILKAIVLHGFNITSAMRIGRSNRTPRRLISRN</sequence>
<feature type="region of interest" description="Disordered" evidence="1">
    <location>
        <begin position="180"/>
        <end position="219"/>
    </location>
</feature>
<dbReference type="Gene3D" id="3.30.420.10">
    <property type="entry name" value="Ribonuclease H-like superfamily/Ribonuclease H"/>
    <property type="match status" value="1"/>
</dbReference>
<evidence type="ECO:0008006" key="4">
    <source>
        <dbReference type="Google" id="ProtNLM"/>
    </source>
</evidence>
<dbReference type="PANTHER" id="PTHR46068:SF1">
    <property type="entry name" value="TRANSPOSASE IS30-LIKE HTH DOMAIN-CONTAINING PROTEIN"/>
    <property type="match status" value="1"/>
</dbReference>
<reference evidence="2 3" key="1">
    <citation type="submission" date="2022-01" db="EMBL/GenBank/DDBJ databases">
        <title>A chromosomal length assembly of Cordylochernes scorpioides.</title>
        <authorList>
            <person name="Zeh D."/>
            <person name="Zeh J."/>
        </authorList>
    </citation>
    <scope>NUCLEOTIDE SEQUENCE [LARGE SCALE GENOMIC DNA]</scope>
    <source>
        <strain evidence="2">IN4F17</strain>
        <tissue evidence="2">Whole Body</tissue>
    </source>
</reference>
<evidence type="ECO:0000256" key="1">
    <source>
        <dbReference type="SAM" id="MobiDB-lite"/>
    </source>
</evidence>
<evidence type="ECO:0000313" key="2">
    <source>
        <dbReference type="EMBL" id="UYV67198.1"/>
    </source>
</evidence>
<dbReference type="PANTHER" id="PTHR46068">
    <property type="entry name" value="PROTEIN CBG27172"/>
    <property type="match status" value="1"/>
</dbReference>
<proteinExistence type="predicted"/>
<evidence type="ECO:0000313" key="3">
    <source>
        <dbReference type="Proteomes" id="UP001235939"/>
    </source>
</evidence>
<dbReference type="EMBL" id="CP092866">
    <property type="protein sequence ID" value="UYV67198.1"/>
    <property type="molecule type" value="Genomic_DNA"/>
</dbReference>
<keyword evidence="3" id="KW-1185">Reference proteome</keyword>
<dbReference type="Proteomes" id="UP001235939">
    <property type="component" value="Chromosome 04"/>
</dbReference>
<gene>
    <name evidence="2" type="ORF">LAZ67_4004360</name>
</gene>